<proteinExistence type="predicted"/>
<evidence type="ECO:0000256" key="1">
    <source>
        <dbReference type="ARBA" id="ARBA00022448"/>
    </source>
</evidence>
<evidence type="ECO:0000313" key="10">
    <source>
        <dbReference type="Proteomes" id="UP000192783"/>
    </source>
</evidence>
<dbReference type="InterPro" id="IPR017900">
    <property type="entry name" value="4Fe4S_Fe_S_CS"/>
</dbReference>
<dbReference type="Pfam" id="PF13247">
    <property type="entry name" value="Fer4_11"/>
    <property type="match status" value="1"/>
</dbReference>
<keyword evidence="2" id="KW-0004">4Fe-4S</keyword>
<evidence type="ECO:0000256" key="4">
    <source>
        <dbReference type="ARBA" id="ARBA00022737"/>
    </source>
</evidence>
<dbReference type="GO" id="GO:0046872">
    <property type="term" value="F:metal ion binding"/>
    <property type="evidence" value="ECO:0007669"/>
    <property type="project" value="UniProtKB-KW"/>
</dbReference>
<reference evidence="9 10" key="1">
    <citation type="submission" date="2017-04" db="EMBL/GenBank/DDBJ databases">
        <authorList>
            <person name="Afonso C.L."/>
            <person name="Miller P.J."/>
            <person name="Scott M.A."/>
            <person name="Spackman E."/>
            <person name="Goraichik I."/>
            <person name="Dimitrov K.M."/>
            <person name="Suarez D.L."/>
            <person name="Swayne D.E."/>
        </authorList>
    </citation>
    <scope>NUCLEOTIDE SEQUENCE [LARGE SCALE GENOMIC DNA]</scope>
    <source>
        <strain evidence="9 10">DSM 13146</strain>
    </source>
</reference>
<feature type="domain" description="4Fe-4S ferredoxin-type" evidence="8">
    <location>
        <begin position="48"/>
        <end position="81"/>
    </location>
</feature>
<evidence type="ECO:0000313" key="9">
    <source>
        <dbReference type="EMBL" id="SMC21520.1"/>
    </source>
</evidence>
<dbReference type="PROSITE" id="PS51379">
    <property type="entry name" value="4FE4S_FER_2"/>
    <property type="match status" value="3"/>
</dbReference>
<evidence type="ECO:0000256" key="2">
    <source>
        <dbReference type="ARBA" id="ARBA00022485"/>
    </source>
</evidence>
<gene>
    <name evidence="9" type="ORF">SAMN02746041_01201</name>
</gene>
<keyword evidence="6" id="KW-0408">Iron</keyword>
<feature type="domain" description="4Fe-4S ferredoxin-type" evidence="8">
    <location>
        <begin position="83"/>
        <end position="112"/>
    </location>
</feature>
<keyword evidence="4" id="KW-0677">Repeat</keyword>
<keyword evidence="3" id="KW-0479">Metal-binding</keyword>
<keyword evidence="7" id="KW-0411">Iron-sulfur</keyword>
<feature type="domain" description="4Fe-4S ferredoxin-type" evidence="8">
    <location>
        <begin position="2"/>
        <end position="30"/>
    </location>
</feature>
<dbReference type="STRING" id="1121390.SAMN02746041_01201"/>
<evidence type="ECO:0000256" key="6">
    <source>
        <dbReference type="ARBA" id="ARBA00023004"/>
    </source>
</evidence>
<name>A0A1W1XCE4_9BACT</name>
<dbReference type="OrthoDB" id="9789030at2"/>
<evidence type="ECO:0000256" key="3">
    <source>
        <dbReference type="ARBA" id="ARBA00022723"/>
    </source>
</evidence>
<evidence type="ECO:0000256" key="7">
    <source>
        <dbReference type="ARBA" id="ARBA00023014"/>
    </source>
</evidence>
<keyword evidence="5" id="KW-0249">Electron transport</keyword>
<dbReference type="GO" id="GO:0051539">
    <property type="term" value="F:4 iron, 4 sulfur cluster binding"/>
    <property type="evidence" value="ECO:0007669"/>
    <property type="project" value="UniProtKB-KW"/>
</dbReference>
<dbReference type="Gene3D" id="3.30.70.20">
    <property type="match status" value="2"/>
</dbReference>
<keyword evidence="1" id="KW-0813">Transport</keyword>
<dbReference type="Pfam" id="PF12800">
    <property type="entry name" value="Fer4_4"/>
    <property type="match status" value="1"/>
</dbReference>
<dbReference type="EMBL" id="FWXF01000005">
    <property type="protein sequence ID" value="SMC21520.1"/>
    <property type="molecule type" value="Genomic_DNA"/>
</dbReference>
<sequence length="174" mass="19214">MERILVRLERCVGCRSCELACRVAHSYSGSLVEAVGERPAPSRRIYVEPAEGSPSPFLCRHCEDAPCVRSCPTQALVHDEETGLVVYDPERCIGCHGCLMACPFGMIQPNRREGFIAKCDRCRDRDRPACVEACPTHALVLEGDFLKRRRRNAVERLSRAAGWALGESPGLGVS</sequence>
<evidence type="ECO:0000256" key="5">
    <source>
        <dbReference type="ARBA" id="ARBA00022982"/>
    </source>
</evidence>
<dbReference type="SUPFAM" id="SSF54862">
    <property type="entry name" value="4Fe-4S ferredoxins"/>
    <property type="match status" value="1"/>
</dbReference>
<evidence type="ECO:0000259" key="8">
    <source>
        <dbReference type="PROSITE" id="PS51379"/>
    </source>
</evidence>
<keyword evidence="10" id="KW-1185">Reference proteome</keyword>
<dbReference type="AlphaFoldDB" id="A0A1W1XCE4"/>
<dbReference type="PANTHER" id="PTHR43177:SF5">
    <property type="entry name" value="ANAEROBIC DIMETHYL SULFOXIDE REDUCTASE CHAIN B-RELATED"/>
    <property type="match status" value="1"/>
</dbReference>
<accession>A0A1W1XCE4</accession>
<dbReference type="PROSITE" id="PS00198">
    <property type="entry name" value="4FE4S_FER_1"/>
    <property type="match status" value="1"/>
</dbReference>
<dbReference type="PANTHER" id="PTHR43177">
    <property type="entry name" value="PROTEIN NRFC"/>
    <property type="match status" value="1"/>
</dbReference>
<organism evidence="9 10">
    <name type="scientific">Desulfacinum hydrothermale DSM 13146</name>
    <dbReference type="NCBI Taxonomy" id="1121390"/>
    <lineage>
        <taxon>Bacteria</taxon>
        <taxon>Pseudomonadati</taxon>
        <taxon>Thermodesulfobacteriota</taxon>
        <taxon>Syntrophobacteria</taxon>
        <taxon>Syntrophobacterales</taxon>
        <taxon>Syntrophobacteraceae</taxon>
        <taxon>Desulfacinum</taxon>
    </lineage>
</organism>
<dbReference type="InterPro" id="IPR050954">
    <property type="entry name" value="ET_IronSulfur_Cluster-Binding"/>
</dbReference>
<dbReference type="CDD" id="cd10563">
    <property type="entry name" value="CooF_like"/>
    <property type="match status" value="1"/>
</dbReference>
<dbReference type="Proteomes" id="UP000192783">
    <property type="component" value="Unassembled WGS sequence"/>
</dbReference>
<protein>
    <submittedName>
        <fullName evidence="9">Carbon-monoxide dehydrogenase iron sulfur subunit</fullName>
    </submittedName>
</protein>
<dbReference type="InterPro" id="IPR017896">
    <property type="entry name" value="4Fe4S_Fe-S-bd"/>
</dbReference>